<keyword evidence="5" id="KW-0406">Ion transport</keyword>
<proteinExistence type="predicted"/>
<dbReference type="InterPro" id="IPR001807">
    <property type="entry name" value="ClC"/>
</dbReference>
<keyword evidence="4 11" id="KW-1133">Transmembrane helix</keyword>
<protein>
    <submittedName>
        <fullName evidence="12">H(+)/Cl(-) exchange transporter ClcA</fullName>
    </submittedName>
</protein>
<keyword evidence="13" id="KW-1185">Reference proteome</keyword>
<dbReference type="CDD" id="cd01031">
    <property type="entry name" value="EriC"/>
    <property type="match status" value="1"/>
</dbReference>
<dbReference type="PRINTS" id="PR00762">
    <property type="entry name" value="CLCHANNEL"/>
</dbReference>
<keyword evidence="7" id="KW-0869">Chloride channel</keyword>
<dbReference type="STRING" id="1451189.CFAL_00265"/>
<evidence type="ECO:0000256" key="6">
    <source>
        <dbReference type="ARBA" id="ARBA00023136"/>
    </source>
</evidence>
<evidence type="ECO:0000313" key="13">
    <source>
        <dbReference type="Proteomes" id="UP000285278"/>
    </source>
</evidence>
<feature type="transmembrane region" description="Helical" evidence="11">
    <location>
        <begin position="322"/>
        <end position="343"/>
    </location>
</feature>
<evidence type="ECO:0000256" key="3">
    <source>
        <dbReference type="ARBA" id="ARBA00022692"/>
    </source>
</evidence>
<organism evidence="12 13">
    <name type="scientific">Corynebacterium falsenii</name>
    <dbReference type="NCBI Taxonomy" id="108486"/>
    <lineage>
        <taxon>Bacteria</taxon>
        <taxon>Bacillati</taxon>
        <taxon>Actinomycetota</taxon>
        <taxon>Actinomycetes</taxon>
        <taxon>Mycobacteriales</taxon>
        <taxon>Corynebacteriaceae</taxon>
        <taxon>Corynebacterium</taxon>
    </lineage>
</organism>
<dbReference type="GO" id="GO:0034707">
    <property type="term" value="C:chloride channel complex"/>
    <property type="evidence" value="ECO:0007669"/>
    <property type="project" value="UniProtKB-KW"/>
</dbReference>
<keyword evidence="6 11" id="KW-0472">Membrane</keyword>
<evidence type="ECO:0000256" key="7">
    <source>
        <dbReference type="ARBA" id="ARBA00023173"/>
    </source>
</evidence>
<feature type="transmembrane region" description="Helical" evidence="11">
    <location>
        <begin position="31"/>
        <end position="53"/>
    </location>
</feature>
<keyword evidence="9" id="KW-0407">Ion channel</keyword>
<dbReference type="NCBIfam" id="NF003640">
    <property type="entry name" value="PRK05277.1"/>
    <property type="match status" value="1"/>
</dbReference>
<feature type="transmembrane region" description="Helical" evidence="11">
    <location>
        <begin position="410"/>
        <end position="431"/>
    </location>
</feature>
<feature type="transmembrane region" description="Helical" evidence="11">
    <location>
        <begin position="249"/>
        <end position="273"/>
    </location>
</feature>
<keyword evidence="8" id="KW-0868">Chloride</keyword>
<dbReference type="RefSeq" id="WP_119664294.1">
    <property type="nucleotide sequence ID" value="NZ_QXJK01000002.1"/>
</dbReference>
<keyword evidence="2" id="KW-0813">Transport</keyword>
<reference evidence="12 13" key="1">
    <citation type="submission" date="2018-09" db="EMBL/GenBank/DDBJ databases">
        <title>Optimization and identification of Corynebacterium falsenii FN1-14 from fish paste.</title>
        <authorList>
            <person name="Daroonpunt R."/>
            <person name="Tanasupawat S."/>
        </authorList>
    </citation>
    <scope>NUCLEOTIDE SEQUENCE [LARGE SCALE GENOMIC DNA]</scope>
    <source>
        <strain evidence="12 13">FN1-14</strain>
    </source>
</reference>
<dbReference type="AlphaFoldDB" id="A0A418Q8R1"/>
<comment type="caution">
    <text evidence="12">The sequence shown here is derived from an EMBL/GenBank/DDBJ whole genome shotgun (WGS) entry which is preliminary data.</text>
</comment>
<dbReference type="PANTHER" id="PTHR43427:SF6">
    <property type="entry name" value="CHLORIDE CHANNEL PROTEIN CLC-E"/>
    <property type="match status" value="1"/>
</dbReference>
<dbReference type="SUPFAM" id="SSF81340">
    <property type="entry name" value="Clc chloride channel"/>
    <property type="match status" value="1"/>
</dbReference>
<feature type="transmembrane region" description="Helical" evidence="11">
    <location>
        <begin position="73"/>
        <end position="96"/>
    </location>
</feature>
<dbReference type="OrthoDB" id="9767361at2"/>
<evidence type="ECO:0000256" key="5">
    <source>
        <dbReference type="ARBA" id="ARBA00023065"/>
    </source>
</evidence>
<name>A0A418Q8R1_9CORY</name>
<evidence type="ECO:0000256" key="11">
    <source>
        <dbReference type="SAM" id="Phobius"/>
    </source>
</evidence>
<evidence type="ECO:0000256" key="1">
    <source>
        <dbReference type="ARBA" id="ARBA00004141"/>
    </source>
</evidence>
<dbReference type="Proteomes" id="UP000285278">
    <property type="component" value="Unassembled WGS sequence"/>
</dbReference>
<sequence length="466" mass="48105">MPSRRKHPESAPSEREENRLKELASEPAKSLAVLVVTAAMVGLGTGFVAAGFRKTLDYADDIRGAVLNWTGDVGWYGIFIAIAVPAILTAAAAGMVRRWEPIAEGSGIPRVEATVRGDVPPSRVRLLPVKFVGGVAAIGSGLALGREGPSVHMGGAVATILGRIFHTNKADLRLLIAAGAAAGLTTAFSAPLAGAVFVLEELVKKFEARMTVAVLTASGGAFVVVHQMLGDQVMFPLPPVEPASLKHAPVILITGLLAGAVAVFYNSSLMRLLAIVDTSRIPVELRAAFIGGMVGLVGWFAPDMVGGGDNLTFGALLGHGTLAVAVGILVLRFVLAVGSYLALTPGGLFAPMLVLGAEIGVIVSLAANYVVPGSAPHPGTLAIMGMAAFFAASVRAPVTGLVLTAEMTGAVSLLPPLLGICAASIFVAEFFKAQPIYDALADRSARLAERNERALDQREKSADISV</sequence>
<dbReference type="InterPro" id="IPR050368">
    <property type="entry name" value="ClC-type_chloride_channel"/>
</dbReference>
<feature type="transmembrane region" description="Helical" evidence="11">
    <location>
        <begin position="174"/>
        <end position="199"/>
    </location>
</feature>
<feature type="transmembrane region" description="Helical" evidence="11">
    <location>
        <begin position="350"/>
        <end position="371"/>
    </location>
</feature>
<gene>
    <name evidence="12" type="primary">clcA</name>
    <name evidence="12" type="ORF">D3M95_02130</name>
</gene>
<keyword evidence="3 11" id="KW-0812">Transmembrane</keyword>
<dbReference type="GO" id="GO:0005254">
    <property type="term" value="F:chloride channel activity"/>
    <property type="evidence" value="ECO:0007669"/>
    <property type="project" value="UniProtKB-KW"/>
</dbReference>
<evidence type="ECO:0000256" key="9">
    <source>
        <dbReference type="ARBA" id="ARBA00023303"/>
    </source>
</evidence>
<evidence type="ECO:0000313" key="12">
    <source>
        <dbReference type="EMBL" id="RIX36118.1"/>
    </source>
</evidence>
<dbReference type="Gene3D" id="1.10.3080.10">
    <property type="entry name" value="Clc chloride channel"/>
    <property type="match status" value="1"/>
</dbReference>
<feature type="transmembrane region" description="Helical" evidence="11">
    <location>
        <begin position="211"/>
        <end position="229"/>
    </location>
</feature>
<dbReference type="InterPro" id="IPR014743">
    <property type="entry name" value="Cl-channel_core"/>
</dbReference>
<feature type="transmembrane region" description="Helical" evidence="11">
    <location>
        <begin position="285"/>
        <end position="302"/>
    </location>
</feature>
<feature type="compositionally biased region" description="Basic and acidic residues" evidence="10">
    <location>
        <begin position="8"/>
        <end position="23"/>
    </location>
</feature>
<evidence type="ECO:0000256" key="2">
    <source>
        <dbReference type="ARBA" id="ARBA00022448"/>
    </source>
</evidence>
<evidence type="ECO:0000256" key="10">
    <source>
        <dbReference type="SAM" id="MobiDB-lite"/>
    </source>
</evidence>
<dbReference type="PANTHER" id="PTHR43427">
    <property type="entry name" value="CHLORIDE CHANNEL PROTEIN CLC-E"/>
    <property type="match status" value="1"/>
</dbReference>
<evidence type="ECO:0000256" key="8">
    <source>
        <dbReference type="ARBA" id="ARBA00023214"/>
    </source>
</evidence>
<evidence type="ECO:0000256" key="4">
    <source>
        <dbReference type="ARBA" id="ARBA00022989"/>
    </source>
</evidence>
<dbReference type="EMBL" id="QXJK01000002">
    <property type="protein sequence ID" value="RIX36118.1"/>
    <property type="molecule type" value="Genomic_DNA"/>
</dbReference>
<dbReference type="Pfam" id="PF00654">
    <property type="entry name" value="Voltage_CLC"/>
    <property type="match status" value="1"/>
</dbReference>
<feature type="region of interest" description="Disordered" evidence="10">
    <location>
        <begin position="1"/>
        <end position="23"/>
    </location>
</feature>
<comment type="subcellular location">
    <subcellularLocation>
        <location evidence="1">Membrane</location>
        <topology evidence="1">Multi-pass membrane protein</topology>
    </subcellularLocation>
</comment>
<accession>A0A418Q8R1</accession>
<feature type="transmembrane region" description="Helical" evidence="11">
    <location>
        <begin position="383"/>
        <end position="403"/>
    </location>
</feature>